<dbReference type="PROSITE" id="PS51257">
    <property type="entry name" value="PROKAR_LIPOPROTEIN"/>
    <property type="match status" value="1"/>
</dbReference>
<evidence type="ECO:0000256" key="1">
    <source>
        <dbReference type="ARBA" id="ARBA00022448"/>
    </source>
</evidence>
<name>A0A3D9FHW0_9SPHN</name>
<feature type="domain" description="CzcB-like C-terminal circularly permuted SH3-like" evidence="4">
    <location>
        <begin position="344"/>
        <end position="404"/>
    </location>
</feature>
<dbReference type="RefSeq" id="WP_116236069.1">
    <property type="nucleotide sequence ID" value="NZ_QRDP01000004.1"/>
</dbReference>
<feature type="domain" description="CusB-like beta-barrel" evidence="2">
    <location>
        <begin position="263"/>
        <end position="336"/>
    </location>
</feature>
<keyword evidence="1" id="KW-0813">Transport</keyword>
<accession>A0A3D9FHW0</accession>
<dbReference type="GO" id="GO:0046914">
    <property type="term" value="F:transition metal ion binding"/>
    <property type="evidence" value="ECO:0007669"/>
    <property type="project" value="TreeGrafter"/>
</dbReference>
<dbReference type="Gene3D" id="2.40.30.170">
    <property type="match status" value="1"/>
</dbReference>
<dbReference type="OrthoDB" id="271709at2"/>
<reference evidence="5 6" key="1">
    <citation type="submission" date="2018-07" db="EMBL/GenBank/DDBJ databases">
        <title>Genomic Encyclopedia of Type Strains, Phase IV (KMG-IV): sequencing the most valuable type-strain genomes for metagenomic binning, comparative biology and taxonomic classification.</title>
        <authorList>
            <person name="Goeker M."/>
        </authorList>
    </citation>
    <scope>NUCLEOTIDE SEQUENCE [LARGE SCALE GENOMIC DNA]</scope>
    <source>
        <strain evidence="5 6">DSM 26725</strain>
    </source>
</reference>
<dbReference type="Pfam" id="PF25954">
    <property type="entry name" value="Beta-barrel_RND_2"/>
    <property type="match status" value="1"/>
</dbReference>
<dbReference type="Gene3D" id="2.40.50.100">
    <property type="match status" value="1"/>
</dbReference>
<dbReference type="PANTHER" id="PTHR30097:SF4">
    <property type="entry name" value="SLR6042 PROTEIN"/>
    <property type="match status" value="1"/>
</dbReference>
<dbReference type="Gene3D" id="2.40.420.20">
    <property type="match status" value="1"/>
</dbReference>
<evidence type="ECO:0000259" key="4">
    <source>
        <dbReference type="Pfam" id="PF25975"/>
    </source>
</evidence>
<evidence type="ECO:0000259" key="2">
    <source>
        <dbReference type="Pfam" id="PF25954"/>
    </source>
</evidence>
<evidence type="ECO:0000313" key="5">
    <source>
        <dbReference type="EMBL" id="RED16691.1"/>
    </source>
</evidence>
<keyword evidence="6" id="KW-1185">Reference proteome</keyword>
<dbReference type="PANTHER" id="PTHR30097">
    <property type="entry name" value="CATION EFFLUX SYSTEM PROTEIN CUSB"/>
    <property type="match status" value="1"/>
</dbReference>
<dbReference type="InterPro" id="IPR058792">
    <property type="entry name" value="Beta-barrel_RND_2"/>
</dbReference>
<evidence type="ECO:0000313" key="6">
    <source>
        <dbReference type="Proteomes" id="UP000256310"/>
    </source>
</evidence>
<dbReference type="AlphaFoldDB" id="A0A3D9FHW0"/>
<dbReference type="GO" id="GO:0060003">
    <property type="term" value="P:copper ion export"/>
    <property type="evidence" value="ECO:0007669"/>
    <property type="project" value="TreeGrafter"/>
</dbReference>
<protein>
    <submittedName>
        <fullName evidence="5">Cobalt-zinc-cadmium efflux system membrane fusion protein</fullName>
    </submittedName>
</protein>
<gene>
    <name evidence="5" type="ORF">DFR46_1718</name>
</gene>
<dbReference type="InterPro" id="IPR058646">
    <property type="entry name" value="CzcB_N"/>
</dbReference>
<dbReference type="Pfam" id="PF25971">
    <property type="entry name" value="CzcB_N"/>
    <property type="match status" value="1"/>
</dbReference>
<evidence type="ECO:0000259" key="3">
    <source>
        <dbReference type="Pfam" id="PF25971"/>
    </source>
</evidence>
<dbReference type="InterPro" id="IPR058649">
    <property type="entry name" value="CzcB_C"/>
</dbReference>
<dbReference type="Proteomes" id="UP000256310">
    <property type="component" value="Unassembled WGS sequence"/>
</dbReference>
<dbReference type="InterPro" id="IPR051909">
    <property type="entry name" value="MFP_Cation_Efflux"/>
</dbReference>
<dbReference type="SUPFAM" id="SSF111369">
    <property type="entry name" value="HlyD-like secretion proteins"/>
    <property type="match status" value="1"/>
</dbReference>
<feature type="domain" description="CzcB N-terminal" evidence="3">
    <location>
        <begin position="49"/>
        <end position="140"/>
    </location>
</feature>
<comment type="caution">
    <text evidence="5">The sequence shown here is derived from an EMBL/GenBank/DDBJ whole genome shotgun (WGS) entry which is preliminary data.</text>
</comment>
<dbReference type="GO" id="GO:0015679">
    <property type="term" value="P:plasma membrane copper ion transport"/>
    <property type="evidence" value="ECO:0007669"/>
    <property type="project" value="TreeGrafter"/>
</dbReference>
<dbReference type="Pfam" id="PF25975">
    <property type="entry name" value="CzcB_C"/>
    <property type="match status" value="1"/>
</dbReference>
<dbReference type="GO" id="GO:0030288">
    <property type="term" value="C:outer membrane-bounded periplasmic space"/>
    <property type="evidence" value="ECO:0007669"/>
    <property type="project" value="TreeGrafter"/>
</dbReference>
<dbReference type="EMBL" id="QRDP01000004">
    <property type="protein sequence ID" value="RED16691.1"/>
    <property type="molecule type" value="Genomic_DNA"/>
</dbReference>
<organism evidence="5 6">
    <name type="scientific">Parasphingopyxis lamellibrachiae</name>
    <dbReference type="NCBI Taxonomy" id="680125"/>
    <lineage>
        <taxon>Bacteria</taxon>
        <taxon>Pseudomonadati</taxon>
        <taxon>Pseudomonadota</taxon>
        <taxon>Alphaproteobacteria</taxon>
        <taxon>Sphingomonadales</taxon>
        <taxon>Sphingomonadaceae</taxon>
        <taxon>Parasphingopyxis</taxon>
    </lineage>
</organism>
<proteinExistence type="predicted"/>
<sequence length="416" mass="45231">MHIPLLRRLVLTVGLIVSPVLLSSCGLTSDTEVAGEEAEADYERGPHNGRMLRDGDFALEITIAEDGVPPEFHIYPFLNNEPLDPSQVELNVTLSRLDGEVNRFAFAPQQDYLRGNGVVTEPHSFDVEVLATYTGERHSWSYESYEGRTSITAEAAREAGIEIEEAGPATLDQTIDLTGRVQLAPGAQSEVGARFPGRVMAVMGNVGDRVGAGTLLARVESSESLQTYSVTSPRAGIILERHTNVGDVTGSDPIFIIGDLADVYVTFPIYPRDLERVRPGQQVIVESLVGDHARTTTIGGFLPLGDATTQTITARAPLPNPDGYWREGMGVTGRLTISRRRVPLAVRTSALQTFRDFTVVFAKVGDTYEVRMLELGQRTPEWTEVLSGIVPGQAYVTEGSFIIKADIEKAGASHDH</sequence>